<reference evidence="1" key="1">
    <citation type="submission" date="2020-12" db="EMBL/GenBank/DDBJ databases">
        <title>WGS assembly of Carya illinoinensis cv. Pawnee.</title>
        <authorList>
            <person name="Platts A."/>
            <person name="Shu S."/>
            <person name="Wright S."/>
            <person name="Barry K."/>
            <person name="Edger P."/>
            <person name="Pires J.C."/>
            <person name="Schmutz J."/>
        </authorList>
    </citation>
    <scope>NUCLEOTIDE SEQUENCE</scope>
    <source>
        <tissue evidence="1">Leaf</tissue>
    </source>
</reference>
<dbReference type="EMBL" id="CM031815">
    <property type="protein sequence ID" value="KAG6647231.1"/>
    <property type="molecule type" value="Genomic_DNA"/>
</dbReference>
<accession>A0A8T1Q0G8</accession>
<gene>
    <name evidence="1" type="ORF">CIPAW_07G064300</name>
</gene>
<name>A0A8T1Q0G8_CARIL</name>
<dbReference type="Proteomes" id="UP000811609">
    <property type="component" value="Chromosome 7"/>
</dbReference>
<sequence>MSERASPSWAIPLLGAEILISRAPPLHFEQGHPIFIPESLFYPDEKDELCETSRVLLIIFFHF</sequence>
<keyword evidence="2" id="KW-1185">Reference proteome</keyword>
<evidence type="ECO:0000313" key="2">
    <source>
        <dbReference type="Proteomes" id="UP000811609"/>
    </source>
</evidence>
<evidence type="ECO:0000313" key="1">
    <source>
        <dbReference type="EMBL" id="KAG6647231.1"/>
    </source>
</evidence>
<protein>
    <submittedName>
        <fullName evidence="1">Uncharacterized protein</fullName>
    </submittedName>
</protein>
<comment type="caution">
    <text evidence="1">The sequence shown here is derived from an EMBL/GenBank/DDBJ whole genome shotgun (WGS) entry which is preliminary data.</text>
</comment>
<proteinExistence type="predicted"/>
<dbReference type="AlphaFoldDB" id="A0A8T1Q0G8"/>
<organism evidence="1 2">
    <name type="scientific">Carya illinoinensis</name>
    <name type="common">Pecan</name>
    <dbReference type="NCBI Taxonomy" id="32201"/>
    <lineage>
        <taxon>Eukaryota</taxon>
        <taxon>Viridiplantae</taxon>
        <taxon>Streptophyta</taxon>
        <taxon>Embryophyta</taxon>
        <taxon>Tracheophyta</taxon>
        <taxon>Spermatophyta</taxon>
        <taxon>Magnoliopsida</taxon>
        <taxon>eudicotyledons</taxon>
        <taxon>Gunneridae</taxon>
        <taxon>Pentapetalae</taxon>
        <taxon>rosids</taxon>
        <taxon>fabids</taxon>
        <taxon>Fagales</taxon>
        <taxon>Juglandaceae</taxon>
        <taxon>Carya</taxon>
    </lineage>
</organism>